<comment type="caution">
    <text evidence="12">The sequence shown here is derived from an EMBL/GenBank/DDBJ whole genome shotgun (WGS) entry which is preliminary data.</text>
</comment>
<dbReference type="GO" id="GO:0016020">
    <property type="term" value="C:membrane"/>
    <property type="evidence" value="ECO:0007669"/>
    <property type="project" value="UniProtKB-SubCell"/>
</dbReference>
<dbReference type="SUPFAM" id="SSF52402">
    <property type="entry name" value="Adenine nucleotide alpha hydrolases-like"/>
    <property type="match status" value="1"/>
</dbReference>
<evidence type="ECO:0000313" key="13">
    <source>
        <dbReference type="Proteomes" id="UP000599523"/>
    </source>
</evidence>
<feature type="transmembrane region" description="Helical" evidence="9">
    <location>
        <begin position="150"/>
        <end position="171"/>
    </location>
</feature>
<proteinExistence type="predicted"/>
<dbReference type="RefSeq" id="WP_168989472.1">
    <property type="nucleotide sequence ID" value="NZ_CAWPHM010000068.1"/>
</dbReference>
<name>A0A972F9L1_9RHOO</name>
<sequence length="691" mass="74889">MAEWFPIADPVLVFALVALLILLAPLVMGRWRLPGTIGLLLAGALLGPNALGVLARDSSFVLFGTVGLLYIMFTAALEIDMVVLRRYKLHSIVFGLLTFAIPQSIGTLVAYYLLGFDLLPAILLASLFASHTLLAYPVASRLGIARNQAVTAAVGGTIVTDTLALLVLAVIAGATRGEMDEHFWLRLGGSLVLYIFAILYGLPKLARWFFRNVGRDGVSEFVFVLSTVFGCASLAHLAGSEPIVGAFLAGLALNRLIPHNSTLMNRLQFTGNAIFIPFFLLSVGMLLDVAALVMDTRAMTVAVGMIGSVLITKWIAAEATRLLLGYSREQARVVFGLSVAQAAATLAATMVGYQLGLFDDAVVNGAILMMLVTCIIAPWQVDHYGRKVARRSELELSTDEDMPQRMLVSVSERAPVNQLLDLALLLRNTSQDQPVFPLTVIEDGDDASEQVAAAERVLSRAVEHLSAADVSSRPVTRIDLNLAAGVLKARRELNATEVVMGWSGRTTTPDFFFGSLLDSMLSDRDYSLVISRPRGPLTTCRRILLAIPPDAELEPGFANGVVLVKRIARQLDAELLLIGESRRARDVRERVAAVKPACDLNSMGTSRWTNVVRTINDKLQEGDMLVLYGSRPGSPAWRTAMGRLPARLAGIFPNVNLLLVFPAEPKQAQPDTVIFGPPPPTVMFDPRDARR</sequence>
<evidence type="ECO:0000256" key="1">
    <source>
        <dbReference type="ARBA" id="ARBA00004141"/>
    </source>
</evidence>
<dbReference type="EMBL" id="WTVM01000161">
    <property type="protein sequence ID" value="NMG04834.1"/>
    <property type="molecule type" value="Genomic_DNA"/>
</dbReference>
<evidence type="ECO:0000313" key="12">
    <source>
        <dbReference type="EMBL" id="NMG04834.1"/>
    </source>
</evidence>
<dbReference type="Proteomes" id="UP000599523">
    <property type="component" value="Unassembled WGS sequence"/>
</dbReference>
<evidence type="ECO:0000256" key="8">
    <source>
        <dbReference type="SAM" id="MobiDB-lite"/>
    </source>
</evidence>
<dbReference type="PANTHER" id="PTHR43562:SF4">
    <property type="entry name" value="NA(+)_H(+) ANTIPORTER NHAS5"/>
    <property type="match status" value="1"/>
</dbReference>
<feature type="transmembrane region" description="Helical" evidence="9">
    <location>
        <begin position="299"/>
        <end position="319"/>
    </location>
</feature>
<dbReference type="GO" id="GO:1902600">
    <property type="term" value="P:proton transmembrane transport"/>
    <property type="evidence" value="ECO:0007669"/>
    <property type="project" value="InterPro"/>
</dbReference>
<protein>
    <submittedName>
        <fullName evidence="12">Cation:proton antiporter</fullName>
    </submittedName>
</protein>
<evidence type="ECO:0000256" key="5">
    <source>
        <dbReference type="ARBA" id="ARBA00022989"/>
    </source>
</evidence>
<dbReference type="InterPro" id="IPR006153">
    <property type="entry name" value="Cation/H_exchanger_TM"/>
</dbReference>
<feature type="transmembrane region" description="Helical" evidence="9">
    <location>
        <begin position="361"/>
        <end position="381"/>
    </location>
</feature>
<evidence type="ECO:0000256" key="4">
    <source>
        <dbReference type="ARBA" id="ARBA00022692"/>
    </source>
</evidence>
<keyword evidence="6" id="KW-0406">Ion transport</keyword>
<dbReference type="AlphaFoldDB" id="A0A972F9L1"/>
<dbReference type="InterPro" id="IPR014729">
    <property type="entry name" value="Rossmann-like_a/b/a_fold"/>
</dbReference>
<feature type="transmembrane region" description="Helical" evidence="9">
    <location>
        <begin position="60"/>
        <end position="79"/>
    </location>
</feature>
<gene>
    <name evidence="12" type="ORF">GPA21_17930</name>
</gene>
<feature type="transmembrane region" description="Helical" evidence="9">
    <location>
        <begin position="91"/>
        <end position="112"/>
    </location>
</feature>
<dbReference type="PANTHER" id="PTHR43562">
    <property type="entry name" value="NAPA-TYPE SODIUM/HYDROGEN ANTIPORTER"/>
    <property type="match status" value="1"/>
</dbReference>
<feature type="transmembrane region" description="Helical" evidence="9">
    <location>
        <begin position="218"/>
        <end position="236"/>
    </location>
</feature>
<feature type="transmembrane region" description="Helical" evidence="9">
    <location>
        <begin position="331"/>
        <end position="355"/>
    </location>
</feature>
<keyword evidence="5 9" id="KW-1133">Transmembrane helix</keyword>
<organism evidence="12 13">
    <name type="scientific">Azoarcus taiwanensis</name>
    <dbReference type="NCBI Taxonomy" id="666964"/>
    <lineage>
        <taxon>Bacteria</taxon>
        <taxon>Pseudomonadati</taxon>
        <taxon>Pseudomonadota</taxon>
        <taxon>Betaproteobacteria</taxon>
        <taxon>Rhodocyclales</taxon>
        <taxon>Zoogloeaceae</taxon>
        <taxon>Azoarcus</taxon>
    </lineage>
</organism>
<evidence type="ECO:0000256" key="3">
    <source>
        <dbReference type="ARBA" id="ARBA00022449"/>
    </source>
</evidence>
<dbReference type="InterPro" id="IPR006016">
    <property type="entry name" value="UspA"/>
</dbReference>
<feature type="domain" description="Cation/H+ exchanger transmembrane" evidence="11">
    <location>
        <begin position="19"/>
        <end position="378"/>
    </location>
</feature>
<evidence type="ECO:0000259" key="10">
    <source>
        <dbReference type="Pfam" id="PF00582"/>
    </source>
</evidence>
<keyword evidence="7 9" id="KW-0472">Membrane</keyword>
<keyword evidence="3" id="KW-0050">Antiport</keyword>
<evidence type="ECO:0000256" key="6">
    <source>
        <dbReference type="ARBA" id="ARBA00023065"/>
    </source>
</evidence>
<feature type="transmembrane region" description="Helical" evidence="9">
    <location>
        <begin position="12"/>
        <end position="29"/>
    </location>
</feature>
<evidence type="ECO:0000256" key="7">
    <source>
        <dbReference type="ARBA" id="ARBA00023136"/>
    </source>
</evidence>
<dbReference type="GO" id="GO:0015297">
    <property type="term" value="F:antiporter activity"/>
    <property type="evidence" value="ECO:0007669"/>
    <property type="project" value="UniProtKB-KW"/>
</dbReference>
<dbReference type="Pfam" id="PF00999">
    <property type="entry name" value="Na_H_Exchanger"/>
    <property type="match status" value="1"/>
</dbReference>
<dbReference type="Gene3D" id="3.40.50.620">
    <property type="entry name" value="HUPs"/>
    <property type="match status" value="1"/>
</dbReference>
<feature type="transmembrane region" description="Helical" evidence="9">
    <location>
        <begin position="36"/>
        <end position="54"/>
    </location>
</feature>
<accession>A0A972F9L1</accession>
<reference evidence="12" key="1">
    <citation type="submission" date="2019-12" db="EMBL/GenBank/DDBJ databases">
        <title>Comparative genomics gives insights into the taxonomy of the Azoarcus-Aromatoleum group and reveals separate origins of nif in the plant-associated Azoarcus and non-plant-associated Aromatoleum sub-groups.</title>
        <authorList>
            <person name="Lafos M."/>
            <person name="Maluk M."/>
            <person name="Batista M."/>
            <person name="Junghare M."/>
            <person name="Carmona M."/>
            <person name="Faoro H."/>
            <person name="Cruz L.M."/>
            <person name="Battistoni F."/>
            <person name="De Souza E."/>
            <person name="Pedrosa F."/>
            <person name="Chen W.-M."/>
            <person name="Poole P.S."/>
            <person name="Dixon R.A."/>
            <person name="James E.K."/>
        </authorList>
    </citation>
    <scope>NUCLEOTIDE SEQUENCE</scope>
    <source>
        <strain evidence="12">NSC3</strain>
    </source>
</reference>
<keyword evidence="13" id="KW-1185">Reference proteome</keyword>
<feature type="region of interest" description="Disordered" evidence="8">
    <location>
        <begin position="670"/>
        <end position="691"/>
    </location>
</feature>
<dbReference type="InterPro" id="IPR038770">
    <property type="entry name" value="Na+/solute_symporter_sf"/>
</dbReference>
<dbReference type="Gene3D" id="1.20.1530.20">
    <property type="match status" value="1"/>
</dbReference>
<evidence type="ECO:0000256" key="2">
    <source>
        <dbReference type="ARBA" id="ARBA00022448"/>
    </source>
</evidence>
<keyword evidence="2" id="KW-0813">Transport</keyword>
<comment type="subcellular location">
    <subcellularLocation>
        <location evidence="1">Membrane</location>
        <topology evidence="1">Multi-pass membrane protein</topology>
    </subcellularLocation>
</comment>
<feature type="transmembrane region" description="Helical" evidence="9">
    <location>
        <begin position="269"/>
        <end position="293"/>
    </location>
</feature>
<evidence type="ECO:0000256" key="9">
    <source>
        <dbReference type="SAM" id="Phobius"/>
    </source>
</evidence>
<feature type="transmembrane region" description="Helical" evidence="9">
    <location>
        <begin position="183"/>
        <end position="206"/>
    </location>
</feature>
<feature type="transmembrane region" description="Helical" evidence="9">
    <location>
        <begin position="118"/>
        <end position="138"/>
    </location>
</feature>
<keyword evidence="4 9" id="KW-0812">Transmembrane</keyword>
<evidence type="ECO:0000259" key="11">
    <source>
        <dbReference type="Pfam" id="PF00999"/>
    </source>
</evidence>
<dbReference type="Pfam" id="PF00582">
    <property type="entry name" value="Usp"/>
    <property type="match status" value="1"/>
</dbReference>
<feature type="domain" description="UspA" evidence="10">
    <location>
        <begin position="404"/>
        <end position="521"/>
    </location>
</feature>